<dbReference type="EMBL" id="RHHR01000046">
    <property type="protein sequence ID" value="RNB68138.1"/>
    <property type="molecule type" value="Genomic_DNA"/>
</dbReference>
<dbReference type="OrthoDB" id="2461174at2"/>
<keyword evidence="3" id="KW-0378">Hydrolase</keyword>
<evidence type="ECO:0000256" key="6">
    <source>
        <dbReference type="SAM" id="MobiDB-lite"/>
    </source>
</evidence>
<dbReference type="GO" id="GO:0008237">
    <property type="term" value="F:metallopeptidase activity"/>
    <property type="evidence" value="ECO:0007669"/>
    <property type="project" value="UniProtKB-KW"/>
</dbReference>
<gene>
    <name evidence="9" type="ORF">EDM52_21220</name>
</gene>
<keyword evidence="2" id="KW-0479">Metal-binding</keyword>
<organism evidence="9 10">
    <name type="scientific">Brevibacillus invocatus</name>
    <dbReference type="NCBI Taxonomy" id="173959"/>
    <lineage>
        <taxon>Bacteria</taxon>
        <taxon>Bacillati</taxon>
        <taxon>Bacillota</taxon>
        <taxon>Bacilli</taxon>
        <taxon>Bacillales</taxon>
        <taxon>Paenibacillaceae</taxon>
        <taxon>Brevibacillus</taxon>
    </lineage>
</organism>
<dbReference type="Pfam" id="PF07504">
    <property type="entry name" value="FTP"/>
    <property type="match status" value="1"/>
</dbReference>
<dbReference type="RefSeq" id="WP_122910937.1">
    <property type="nucleotide sequence ID" value="NZ_CBCSBE010000037.1"/>
</dbReference>
<evidence type="ECO:0000313" key="9">
    <source>
        <dbReference type="EMBL" id="RNB68138.1"/>
    </source>
</evidence>
<comment type="caution">
    <text evidence="9">The sequence shown here is derived from an EMBL/GenBank/DDBJ whole genome shotgun (WGS) entry which is preliminary data.</text>
</comment>
<feature type="domain" description="FTP" evidence="7">
    <location>
        <begin position="188"/>
        <end position="222"/>
    </location>
</feature>
<keyword evidence="10" id="KW-1185">Reference proteome</keyword>
<evidence type="ECO:0000256" key="5">
    <source>
        <dbReference type="ARBA" id="ARBA00023049"/>
    </source>
</evidence>
<evidence type="ECO:0000259" key="7">
    <source>
        <dbReference type="Pfam" id="PF07504"/>
    </source>
</evidence>
<keyword evidence="1" id="KW-0645">Protease</keyword>
<name>A0A3M8BXI5_9BACL</name>
<keyword evidence="4" id="KW-0862">Zinc</keyword>
<evidence type="ECO:0000256" key="4">
    <source>
        <dbReference type="ARBA" id="ARBA00022833"/>
    </source>
</evidence>
<proteinExistence type="predicted"/>
<reference evidence="9 10" key="1">
    <citation type="submission" date="2018-10" db="EMBL/GenBank/DDBJ databases">
        <title>Phylogenomics of Brevibacillus.</title>
        <authorList>
            <person name="Dunlap C."/>
        </authorList>
    </citation>
    <scope>NUCLEOTIDE SEQUENCE [LARGE SCALE GENOMIC DNA]</scope>
    <source>
        <strain evidence="9 10">JCM 12215</strain>
    </source>
</reference>
<evidence type="ECO:0000256" key="1">
    <source>
        <dbReference type="ARBA" id="ARBA00022670"/>
    </source>
</evidence>
<feature type="region of interest" description="Disordered" evidence="6">
    <location>
        <begin position="120"/>
        <end position="162"/>
    </location>
</feature>
<dbReference type="Proteomes" id="UP000282028">
    <property type="component" value="Unassembled WGS sequence"/>
</dbReference>
<dbReference type="GO" id="GO:0006508">
    <property type="term" value="P:proteolysis"/>
    <property type="evidence" value="ECO:0007669"/>
    <property type="project" value="UniProtKB-KW"/>
</dbReference>
<evidence type="ECO:0000259" key="8">
    <source>
        <dbReference type="Pfam" id="PF16244"/>
    </source>
</evidence>
<dbReference type="InterPro" id="IPR011096">
    <property type="entry name" value="FTP_domain"/>
</dbReference>
<dbReference type="GO" id="GO:0046872">
    <property type="term" value="F:metal ion binding"/>
    <property type="evidence" value="ECO:0007669"/>
    <property type="project" value="UniProtKB-KW"/>
</dbReference>
<dbReference type="InterPro" id="IPR032599">
    <property type="entry name" value="YcdB/YcdC_rep_domain"/>
</dbReference>
<evidence type="ECO:0000256" key="3">
    <source>
        <dbReference type="ARBA" id="ARBA00022801"/>
    </source>
</evidence>
<dbReference type="AlphaFoldDB" id="A0A3M8BXI5"/>
<sequence>MNWDGSCEKDKSILKPRKEFTEKLEALLLEEARKIKRKQQVKNRISRNMQFATALALVIGITTSTGKLVQLKVASNPSEHLTAPASREATPYNREAVEQPNQLTRERKINETVATIQTDQNLHKNSGRVSKPAQSQLEVEVKQNVQQQPLHSNDQNRSVQDGVTQKMKEDVKKLYNVDLSHFRLNPRSSEKSEGHFVFERTVNGIPVWGESLTLSLLENGSIGGVKWETIDDNAYQESYFPEPTGTLSLEELKHKLKEYVRLVYFEAYATTKRSPFSQSVLEKTPVLTYQFHFNGSIDAFSGKPNEQTQMLAADSVSPFFIQSGGGLSIRTEKEARVVMNTFFETREDGDLQIISESNLNQYRWVEKNGRIVTVQTDRETGRVIGLEVNGSYSNSDNHVLASHSLSKKAVSVLEPLVAPEIKEVQLERTIQKEHQTEFCFVPLHHGIPVIDRTFFITLNNQTGDLLAIRGDFARALVALPSQQQILSIDDALTIIMNHTQFELMYSWTHDSGNKEKNPLLVYRQRAGSSSRVTMDAKTGEILHD</sequence>
<feature type="domain" description="YcdB/YcdC repeated" evidence="8">
    <location>
        <begin position="362"/>
        <end position="464"/>
    </location>
</feature>
<dbReference type="Pfam" id="PF16244">
    <property type="entry name" value="DUF4901"/>
    <property type="match status" value="1"/>
</dbReference>
<evidence type="ECO:0000256" key="2">
    <source>
        <dbReference type="ARBA" id="ARBA00022723"/>
    </source>
</evidence>
<evidence type="ECO:0000313" key="10">
    <source>
        <dbReference type="Proteomes" id="UP000282028"/>
    </source>
</evidence>
<keyword evidence="5" id="KW-0482">Metalloprotease</keyword>
<accession>A0A3M8BXI5</accession>
<protein>
    <submittedName>
        <fullName evidence="9">Uncharacterized protein</fullName>
    </submittedName>
</protein>